<sequence>MNGGTRSIEVSVTTVQLTSILDASDWFPPFFGTDRTRVCVPGLVAIFREQGGEIFAFVILASPPLPFIFRFTAAAAILSSCELRVEGGRKKDRDWLETAFDVREYVSLFTSMQIRVEEKRKRKVGGGFLVE</sequence>
<comment type="caution">
    <text evidence="1">The sequence shown here is derived from an EMBL/GenBank/DDBJ whole genome shotgun (WGS) entry which is preliminary data.</text>
</comment>
<accession>A0A8X6WBR3</accession>
<organism evidence="1 2">
    <name type="scientific">Trichonephila clavipes</name>
    <name type="common">Golden silk orbweaver</name>
    <name type="synonym">Nephila clavipes</name>
    <dbReference type="NCBI Taxonomy" id="2585209"/>
    <lineage>
        <taxon>Eukaryota</taxon>
        <taxon>Metazoa</taxon>
        <taxon>Ecdysozoa</taxon>
        <taxon>Arthropoda</taxon>
        <taxon>Chelicerata</taxon>
        <taxon>Arachnida</taxon>
        <taxon>Araneae</taxon>
        <taxon>Araneomorphae</taxon>
        <taxon>Entelegynae</taxon>
        <taxon>Araneoidea</taxon>
        <taxon>Nephilidae</taxon>
        <taxon>Trichonephila</taxon>
    </lineage>
</organism>
<proteinExistence type="predicted"/>
<evidence type="ECO:0000313" key="2">
    <source>
        <dbReference type="Proteomes" id="UP000887159"/>
    </source>
</evidence>
<reference evidence="1" key="1">
    <citation type="submission" date="2020-08" db="EMBL/GenBank/DDBJ databases">
        <title>Multicomponent nature underlies the extraordinary mechanical properties of spider dragline silk.</title>
        <authorList>
            <person name="Kono N."/>
            <person name="Nakamura H."/>
            <person name="Mori M."/>
            <person name="Yoshida Y."/>
            <person name="Ohtoshi R."/>
            <person name="Malay A.D."/>
            <person name="Moran D.A.P."/>
            <person name="Tomita M."/>
            <person name="Numata K."/>
            <person name="Arakawa K."/>
        </authorList>
    </citation>
    <scope>NUCLEOTIDE SEQUENCE</scope>
</reference>
<keyword evidence="2" id="KW-1185">Reference proteome</keyword>
<dbReference type="Proteomes" id="UP000887159">
    <property type="component" value="Unassembled WGS sequence"/>
</dbReference>
<dbReference type="EMBL" id="BMAU01021397">
    <property type="protein sequence ID" value="GFY31341.1"/>
    <property type="molecule type" value="Genomic_DNA"/>
</dbReference>
<evidence type="ECO:0000313" key="1">
    <source>
        <dbReference type="EMBL" id="GFY31341.1"/>
    </source>
</evidence>
<name>A0A8X6WBR3_TRICX</name>
<gene>
    <name evidence="1" type="ORF">TNCV_752991</name>
</gene>
<protein>
    <submittedName>
        <fullName evidence="1">Uncharacterized protein</fullName>
    </submittedName>
</protein>
<dbReference type="AlphaFoldDB" id="A0A8X6WBR3"/>